<evidence type="ECO:0000313" key="2">
    <source>
        <dbReference type="EMBL" id="KAK9501467.1"/>
    </source>
</evidence>
<dbReference type="AlphaFoldDB" id="A0AAW1CSY2"/>
<feature type="chain" id="PRO_5043777273" evidence="1">
    <location>
        <begin position="25"/>
        <end position="247"/>
    </location>
</feature>
<comment type="caution">
    <text evidence="2">The sequence shown here is derived from an EMBL/GenBank/DDBJ whole genome shotgun (WGS) entry which is preliminary data.</text>
</comment>
<name>A0AAW1CSY2_9HEMI</name>
<reference evidence="2 3" key="1">
    <citation type="submission" date="2022-12" db="EMBL/GenBank/DDBJ databases">
        <title>Chromosome-level genome assembly of true bugs.</title>
        <authorList>
            <person name="Ma L."/>
            <person name="Li H."/>
        </authorList>
    </citation>
    <scope>NUCLEOTIDE SEQUENCE [LARGE SCALE GENOMIC DNA]</scope>
    <source>
        <strain evidence="2">Lab_2022b</strain>
    </source>
</reference>
<dbReference type="EMBL" id="JAPXFL010000009">
    <property type="protein sequence ID" value="KAK9501467.1"/>
    <property type="molecule type" value="Genomic_DNA"/>
</dbReference>
<protein>
    <submittedName>
        <fullName evidence="2">Uncharacterized protein</fullName>
    </submittedName>
</protein>
<feature type="signal peptide" evidence="1">
    <location>
        <begin position="1"/>
        <end position="24"/>
    </location>
</feature>
<organism evidence="2 3">
    <name type="scientific">Rhynocoris fuscipes</name>
    <dbReference type="NCBI Taxonomy" id="488301"/>
    <lineage>
        <taxon>Eukaryota</taxon>
        <taxon>Metazoa</taxon>
        <taxon>Ecdysozoa</taxon>
        <taxon>Arthropoda</taxon>
        <taxon>Hexapoda</taxon>
        <taxon>Insecta</taxon>
        <taxon>Pterygota</taxon>
        <taxon>Neoptera</taxon>
        <taxon>Paraneoptera</taxon>
        <taxon>Hemiptera</taxon>
        <taxon>Heteroptera</taxon>
        <taxon>Panheteroptera</taxon>
        <taxon>Cimicomorpha</taxon>
        <taxon>Reduviidae</taxon>
        <taxon>Harpactorinae</taxon>
        <taxon>Harpactorini</taxon>
        <taxon>Rhynocoris</taxon>
    </lineage>
</organism>
<gene>
    <name evidence="2" type="ORF">O3M35_012183</name>
</gene>
<keyword evidence="3" id="KW-1185">Reference proteome</keyword>
<keyword evidence="1" id="KW-0732">Signal</keyword>
<accession>A0AAW1CSY2</accession>
<proteinExistence type="predicted"/>
<evidence type="ECO:0000313" key="3">
    <source>
        <dbReference type="Proteomes" id="UP001461498"/>
    </source>
</evidence>
<sequence length="247" mass="26365">MITILFSFKLILITRQLFCRSAAGVYLRTSWTTPQQINQQLAPLNKPYNGPIALPPGYDNLGAPLPVEDTPEVAQDKILRLEALAKAGGAIYPGSSATQGSFLSSIQAKQLAAANIKYDGPIALPPGYDELGAPLPVLDTPEVAQAKAAILRALAKAGGAIYPAVHQTSSLLNDYQRAIQARQIAAANNKYYGPIATPPGYDENGAPFPVEDTPEVAQAKAIFNRVYARALANLVAKGLNVKEQKSW</sequence>
<evidence type="ECO:0000256" key="1">
    <source>
        <dbReference type="SAM" id="SignalP"/>
    </source>
</evidence>
<dbReference type="Proteomes" id="UP001461498">
    <property type="component" value="Unassembled WGS sequence"/>
</dbReference>